<dbReference type="EMBL" id="NOZQ01000082">
    <property type="protein sequence ID" value="OYD16172.1"/>
    <property type="molecule type" value="Genomic_DNA"/>
</dbReference>
<name>A0A235BVB4_UNCW3</name>
<reference evidence="2 3" key="1">
    <citation type="submission" date="2017-07" db="EMBL/GenBank/DDBJ databases">
        <title>Recovery of genomes from metagenomes via a dereplication, aggregation, and scoring strategy.</title>
        <authorList>
            <person name="Sieber C.M."/>
            <person name="Probst A.J."/>
            <person name="Sharrar A."/>
            <person name="Thomas B.C."/>
            <person name="Hess M."/>
            <person name="Tringe S.G."/>
            <person name="Banfield J.F."/>
        </authorList>
    </citation>
    <scope>NUCLEOTIDE SEQUENCE [LARGE SCALE GENOMIC DNA]</scope>
    <source>
        <strain evidence="2">JGI_Cruoil_03_44_89</strain>
    </source>
</reference>
<evidence type="ECO:0000313" key="2">
    <source>
        <dbReference type="EMBL" id="OYD16172.1"/>
    </source>
</evidence>
<gene>
    <name evidence="2" type="ORF">CH333_04055</name>
</gene>
<dbReference type="AlphaFoldDB" id="A0A235BVB4"/>
<dbReference type="Proteomes" id="UP000215215">
    <property type="component" value="Unassembled WGS sequence"/>
</dbReference>
<feature type="signal peptide" evidence="1">
    <location>
        <begin position="1"/>
        <end position="18"/>
    </location>
</feature>
<feature type="chain" id="PRO_5012263285" evidence="1">
    <location>
        <begin position="19"/>
        <end position="163"/>
    </location>
</feature>
<keyword evidence="1" id="KW-0732">Signal</keyword>
<protein>
    <submittedName>
        <fullName evidence="2">Uncharacterized protein</fullName>
    </submittedName>
</protein>
<evidence type="ECO:0000256" key="1">
    <source>
        <dbReference type="SAM" id="SignalP"/>
    </source>
</evidence>
<evidence type="ECO:0000313" key="3">
    <source>
        <dbReference type="Proteomes" id="UP000215215"/>
    </source>
</evidence>
<proteinExistence type="predicted"/>
<organism evidence="2 3">
    <name type="scientific">candidate division WOR-3 bacterium JGI_Cruoil_03_44_89</name>
    <dbReference type="NCBI Taxonomy" id="1973748"/>
    <lineage>
        <taxon>Bacteria</taxon>
        <taxon>Bacteria division WOR-3</taxon>
    </lineage>
</organism>
<sequence length="163" mass="18570">MYRYIGLILAIFALPLQAQWQEENSLTDNTQCDMTPDAAMFCGNPKVLWICEDSVFVTSYEIGEWSPQMRLNPDTIGYNRNPAITLDHLVWQGVQDSMFGTYYQGYGDITRVAESVDSLGNPEVTTCLCNYYIWIVWEGFDGNDYEIFARGCSFGLLSSCKIF</sequence>
<comment type="caution">
    <text evidence="2">The sequence shown here is derived from an EMBL/GenBank/DDBJ whole genome shotgun (WGS) entry which is preliminary data.</text>
</comment>
<accession>A0A235BVB4</accession>